<sequence length="283" mass="32046">MVRKSGKFKKKEDNGRPKKKNSIRFDSDNEDMMDDDIDVFHKKRDVVPLNIHEDVEESDEDAEQPVLDFEDDDEEDAHTDEDKPPKGLAAKIARTQKFLRAKFGDVEDGILADADEEEPGRDFWGKKSDLYGADVGNEPQSSDDEDAAEEEDAVLKRQMTIANNLSMEDYGVVDTSQDETDRELTFQEILDNGNVPSKASLDKEIKVEEGMTYEIVKKDLNTLTKEEQMDVVYSSAPELIGLLSELKDALEQLENKVNPLVEKAYKESSIEIGVLLIYVLYSL</sequence>
<dbReference type="EMBL" id="PNBA02000011">
    <property type="protein sequence ID" value="KAG6408418.1"/>
    <property type="molecule type" value="Genomic_DNA"/>
</dbReference>
<feature type="region of interest" description="Disordered" evidence="2">
    <location>
        <begin position="1"/>
        <end position="32"/>
    </location>
</feature>
<evidence type="ECO:0000313" key="4">
    <source>
        <dbReference type="Proteomes" id="UP000298416"/>
    </source>
</evidence>
<protein>
    <recommendedName>
        <fullName evidence="5">U3 small nucleolar RNA-associated protein 3</fullName>
    </recommendedName>
</protein>
<feature type="coiled-coil region" evidence="1">
    <location>
        <begin position="236"/>
        <end position="263"/>
    </location>
</feature>
<reference evidence="3" key="2">
    <citation type="submission" date="2020-08" db="EMBL/GenBank/DDBJ databases">
        <title>Plant Genome Project.</title>
        <authorList>
            <person name="Zhang R.-G."/>
        </authorList>
    </citation>
    <scope>NUCLEOTIDE SEQUENCE</scope>
    <source>
        <strain evidence="3">Huo1</strain>
        <tissue evidence="3">Leaf</tissue>
    </source>
</reference>
<feature type="region of interest" description="Disordered" evidence="2">
    <location>
        <begin position="50"/>
        <end position="89"/>
    </location>
</feature>
<proteinExistence type="predicted"/>
<evidence type="ECO:0000256" key="1">
    <source>
        <dbReference type="SAM" id="Coils"/>
    </source>
</evidence>
<name>A0A8X8ZKZ4_SALSN</name>
<feature type="region of interest" description="Disordered" evidence="2">
    <location>
        <begin position="106"/>
        <end position="149"/>
    </location>
</feature>
<keyword evidence="1" id="KW-0175">Coiled coil</keyword>
<comment type="caution">
    <text evidence="3">The sequence shown here is derived from an EMBL/GenBank/DDBJ whole genome shotgun (WGS) entry which is preliminary data.</text>
</comment>
<evidence type="ECO:0008006" key="5">
    <source>
        <dbReference type="Google" id="ProtNLM"/>
    </source>
</evidence>
<dbReference type="PANTHER" id="PTHR13237:SF8">
    <property type="entry name" value="SOMETHING ABOUT SILENCING PROTEIN 10"/>
    <property type="match status" value="1"/>
</dbReference>
<keyword evidence="4" id="KW-1185">Reference proteome</keyword>
<dbReference type="PANTHER" id="PTHR13237">
    <property type="entry name" value="SOMETHING ABOUT SILENCING PROTEIN 10-RELATED"/>
    <property type="match status" value="1"/>
</dbReference>
<dbReference type="Proteomes" id="UP000298416">
    <property type="component" value="Unassembled WGS sequence"/>
</dbReference>
<dbReference type="GO" id="GO:0000462">
    <property type="term" value="P:maturation of SSU-rRNA from tricistronic rRNA transcript (SSU-rRNA, 5.8S rRNA, LSU-rRNA)"/>
    <property type="evidence" value="ECO:0007669"/>
    <property type="project" value="TreeGrafter"/>
</dbReference>
<feature type="compositionally biased region" description="Acidic residues" evidence="2">
    <location>
        <begin position="106"/>
        <end position="119"/>
    </location>
</feature>
<evidence type="ECO:0000313" key="3">
    <source>
        <dbReference type="EMBL" id="KAG6408418.1"/>
    </source>
</evidence>
<feature type="compositionally biased region" description="Acidic residues" evidence="2">
    <location>
        <begin position="54"/>
        <end position="79"/>
    </location>
</feature>
<dbReference type="AlphaFoldDB" id="A0A8X8ZKZ4"/>
<organism evidence="3">
    <name type="scientific">Salvia splendens</name>
    <name type="common">Scarlet sage</name>
    <dbReference type="NCBI Taxonomy" id="180675"/>
    <lineage>
        <taxon>Eukaryota</taxon>
        <taxon>Viridiplantae</taxon>
        <taxon>Streptophyta</taxon>
        <taxon>Embryophyta</taxon>
        <taxon>Tracheophyta</taxon>
        <taxon>Spermatophyta</taxon>
        <taxon>Magnoliopsida</taxon>
        <taxon>eudicotyledons</taxon>
        <taxon>Gunneridae</taxon>
        <taxon>Pentapetalae</taxon>
        <taxon>asterids</taxon>
        <taxon>lamiids</taxon>
        <taxon>Lamiales</taxon>
        <taxon>Lamiaceae</taxon>
        <taxon>Nepetoideae</taxon>
        <taxon>Mentheae</taxon>
        <taxon>Salviinae</taxon>
        <taxon>Salvia</taxon>
        <taxon>Salvia subgen. Calosphace</taxon>
        <taxon>core Calosphace</taxon>
    </lineage>
</organism>
<dbReference type="GO" id="GO:0032040">
    <property type="term" value="C:small-subunit processome"/>
    <property type="evidence" value="ECO:0007669"/>
    <property type="project" value="TreeGrafter"/>
</dbReference>
<reference evidence="3" key="1">
    <citation type="submission" date="2018-01" db="EMBL/GenBank/DDBJ databases">
        <authorList>
            <person name="Mao J.F."/>
        </authorList>
    </citation>
    <scope>NUCLEOTIDE SEQUENCE</scope>
    <source>
        <strain evidence="3">Huo1</strain>
        <tissue evidence="3">Leaf</tissue>
    </source>
</reference>
<accession>A0A8X8ZKZ4</accession>
<evidence type="ECO:0000256" key="2">
    <source>
        <dbReference type="SAM" id="MobiDB-lite"/>
    </source>
</evidence>
<feature type="compositionally biased region" description="Basic and acidic residues" evidence="2">
    <location>
        <begin position="120"/>
        <end position="129"/>
    </location>
</feature>
<gene>
    <name evidence="3" type="ORF">SASPL_131429</name>
</gene>